<dbReference type="InterPro" id="IPR017853">
    <property type="entry name" value="GH"/>
</dbReference>
<dbReference type="PANTHER" id="PTHR30620:SF16">
    <property type="entry name" value="LYSOSOMAL BETA GLUCOSIDASE"/>
    <property type="match status" value="1"/>
</dbReference>
<dbReference type="EC" id="3.2.1.21" evidence="3"/>
<evidence type="ECO:0000256" key="2">
    <source>
        <dbReference type="ARBA" id="ARBA00005336"/>
    </source>
</evidence>
<name>A0A223PXU2_9CELL</name>
<dbReference type="Gene3D" id="2.60.40.10">
    <property type="entry name" value="Immunoglobulins"/>
    <property type="match status" value="1"/>
</dbReference>
<dbReference type="GO" id="GO:0009251">
    <property type="term" value="P:glucan catabolic process"/>
    <property type="evidence" value="ECO:0007669"/>
    <property type="project" value="TreeGrafter"/>
</dbReference>
<dbReference type="Pfam" id="PF14310">
    <property type="entry name" value="Fn3-like"/>
    <property type="match status" value="1"/>
</dbReference>
<proteinExistence type="inferred from homology"/>
<dbReference type="InterPro" id="IPR001764">
    <property type="entry name" value="Glyco_hydro_3_N"/>
</dbReference>
<evidence type="ECO:0000256" key="3">
    <source>
        <dbReference type="ARBA" id="ARBA00012744"/>
    </source>
</evidence>
<dbReference type="Pfam" id="PF01915">
    <property type="entry name" value="Glyco_hydro_3_C"/>
    <property type="match status" value="1"/>
</dbReference>
<dbReference type="InterPro" id="IPR036962">
    <property type="entry name" value="Glyco_hydro_3_N_sf"/>
</dbReference>
<evidence type="ECO:0000256" key="5">
    <source>
        <dbReference type="ARBA" id="ARBA00022801"/>
    </source>
</evidence>
<dbReference type="Gene3D" id="3.40.50.1700">
    <property type="entry name" value="Glycoside hydrolase family 3 C-terminal domain"/>
    <property type="match status" value="1"/>
</dbReference>
<organism evidence="8">
    <name type="scientific">Cellulomonas biazotea</name>
    <dbReference type="NCBI Taxonomy" id="1709"/>
    <lineage>
        <taxon>Bacteria</taxon>
        <taxon>Bacillati</taxon>
        <taxon>Actinomycetota</taxon>
        <taxon>Actinomycetes</taxon>
        <taxon>Micrococcales</taxon>
        <taxon>Cellulomonadaceae</taxon>
        <taxon>Cellulomonas</taxon>
    </lineage>
</organism>
<feature type="domain" description="Fibronectin type III-like" evidence="7">
    <location>
        <begin position="676"/>
        <end position="745"/>
    </location>
</feature>
<dbReference type="Gene3D" id="3.20.20.300">
    <property type="entry name" value="Glycoside hydrolase, family 3, N-terminal domain"/>
    <property type="match status" value="1"/>
</dbReference>
<keyword evidence="6 8" id="KW-0326">Glycosidase</keyword>
<comment type="catalytic activity">
    <reaction evidence="1">
        <text>Hydrolysis of terminal, non-reducing beta-D-glucosyl residues with release of beta-D-glucose.</text>
        <dbReference type="EC" id="3.2.1.21"/>
    </reaction>
</comment>
<dbReference type="PRINTS" id="PR00133">
    <property type="entry name" value="GLHYDRLASE3"/>
</dbReference>
<dbReference type="RefSeq" id="WP_378078101.1">
    <property type="nucleotide sequence ID" value="NZ_JBHLSX010000001.1"/>
</dbReference>
<gene>
    <name evidence="8" type="primary">cba5</name>
</gene>
<dbReference type="GO" id="GO:0008422">
    <property type="term" value="F:beta-glucosidase activity"/>
    <property type="evidence" value="ECO:0007669"/>
    <property type="project" value="UniProtKB-EC"/>
</dbReference>
<keyword evidence="4" id="KW-0732">Signal</keyword>
<reference evidence="8" key="1">
    <citation type="journal article" date="2017" name="Gene">
        <title>Cloning and characterization of two novel beta-glucosidase genes encoding isoenzymes of the cellobiase complex from Cellulomonas biazotea.</title>
        <authorList>
            <person name="Chan A.K.N."/>
            <person name="Ng A.K.L."/>
            <person name="Ng K.K.Y."/>
            <person name="Wong W.K.R."/>
        </authorList>
    </citation>
    <scope>NUCLEOTIDE SEQUENCE</scope>
    <source>
        <strain evidence="8">ATCC 486</strain>
    </source>
</reference>
<dbReference type="InterPro" id="IPR002772">
    <property type="entry name" value="Glyco_hydro_3_C"/>
</dbReference>
<dbReference type="SMART" id="SM01217">
    <property type="entry name" value="Fn3_like"/>
    <property type="match status" value="1"/>
</dbReference>
<protein>
    <recommendedName>
        <fullName evidence="3">beta-glucosidase</fullName>
        <ecNumber evidence="3">3.2.1.21</ecNumber>
    </recommendedName>
</protein>
<evidence type="ECO:0000256" key="6">
    <source>
        <dbReference type="ARBA" id="ARBA00023295"/>
    </source>
</evidence>
<dbReference type="EMBL" id="MF503684">
    <property type="protein sequence ID" value="ASU50144.1"/>
    <property type="molecule type" value="Genomic_DNA"/>
</dbReference>
<keyword evidence="5 8" id="KW-0378">Hydrolase</keyword>
<dbReference type="SUPFAM" id="SSF51445">
    <property type="entry name" value="(Trans)glycosidases"/>
    <property type="match status" value="1"/>
</dbReference>
<dbReference type="AlphaFoldDB" id="A0A223PXU2"/>
<dbReference type="Pfam" id="PF00933">
    <property type="entry name" value="Glyco_hydro_3"/>
    <property type="match status" value="1"/>
</dbReference>
<evidence type="ECO:0000313" key="8">
    <source>
        <dbReference type="EMBL" id="ASU50144.1"/>
    </source>
</evidence>
<dbReference type="InterPro" id="IPR051915">
    <property type="entry name" value="Cellulose_Degrad_GH3"/>
</dbReference>
<evidence type="ECO:0000256" key="4">
    <source>
        <dbReference type="ARBA" id="ARBA00022729"/>
    </source>
</evidence>
<dbReference type="PANTHER" id="PTHR30620">
    <property type="entry name" value="PERIPLASMIC BETA-GLUCOSIDASE-RELATED"/>
    <property type="match status" value="1"/>
</dbReference>
<dbReference type="InterPro" id="IPR026891">
    <property type="entry name" value="Fn3-like"/>
</dbReference>
<accession>A0A223PXU2</accession>
<comment type="similarity">
    <text evidence="2">Belongs to the glycosyl hydrolase 3 family.</text>
</comment>
<sequence length="758" mass="81126">MPHPYQDPALPVAERVADLVGRMTLPEKVGQMLQLDARDGVRSLIEDVHVGSILHTSPEHVLEAHDLTEQTRLRIPLLVGEDCIHGHSFWEGATIYPTQLGMAASWDRSLVERVARATAVEVAATGIHWTFSPVLCITRDLRWGRVNETFGEDPFLIGELASAMVAGYQGDGLDDPTAILATAKHFAGYSETQGGRDASESDISHRKLRSWFLPPFERVAREGCRTFMLGYQSTDGVPITINEWLLSDVLRGEWGYTGTLITDWDNVGRMVWEQHIQPDHAHAAAAAVNAGNDMVMTTPQFFQGAQDAVAQGLLDESALDAAVARVLTLKFELGLFEDPRRPDPAREATDIAPPAHTALNVEVARRSLVLLTNDGTLPFAGGLDADASGRARSEGTPRTVAVVGPNADDPDTTLGDWAGRSGQVDWLPDGHPRHMISTVLDGLRAHVPADWSVTHARGAEILTLEPDPAGAFFPDGQPRPPVVASAAVDDAQIAEAVAAAQGADYVVAVVGDRIELVGEGRSTATLDLLGGQVALLDALEATGTPMVVVVLASKPLVLPPSAHRAAAIVWAANPGMRGGQAVAEVLLGLVEPSGRLPISFAAHVGQQPTYYNQIPGQHGDRYADLTQRQPFAFGEGLSYTTVSYADLRVLTPAVGPDDTVRAQVTVTNTGARPTRETVQVYLHDVVTSATWAAKELKAYRQVDLAPGESVVVDLELPVADCTIVDRHGTRVVEPGAFDLLVGPSSRDEALLAGRFVVA</sequence>
<dbReference type="SUPFAM" id="SSF52279">
    <property type="entry name" value="Beta-D-glucan exohydrolase, C-terminal domain"/>
    <property type="match status" value="1"/>
</dbReference>
<evidence type="ECO:0000256" key="1">
    <source>
        <dbReference type="ARBA" id="ARBA00000448"/>
    </source>
</evidence>
<evidence type="ECO:0000259" key="7">
    <source>
        <dbReference type="SMART" id="SM01217"/>
    </source>
</evidence>
<dbReference type="InterPro" id="IPR036881">
    <property type="entry name" value="Glyco_hydro_3_C_sf"/>
</dbReference>
<dbReference type="InterPro" id="IPR013783">
    <property type="entry name" value="Ig-like_fold"/>
</dbReference>